<comment type="caution">
    <text evidence="1">The sequence shown here is derived from an EMBL/GenBank/DDBJ whole genome shotgun (WGS) entry which is preliminary data.</text>
</comment>
<dbReference type="EMBL" id="JASBWS010000021">
    <property type="protein sequence ID" value="KAJ9110988.1"/>
    <property type="molecule type" value="Genomic_DNA"/>
</dbReference>
<evidence type="ECO:0000313" key="2">
    <source>
        <dbReference type="Proteomes" id="UP001230649"/>
    </source>
</evidence>
<organism evidence="1 2">
    <name type="scientific">Naganishia adeliensis</name>
    <dbReference type="NCBI Taxonomy" id="92952"/>
    <lineage>
        <taxon>Eukaryota</taxon>
        <taxon>Fungi</taxon>
        <taxon>Dikarya</taxon>
        <taxon>Basidiomycota</taxon>
        <taxon>Agaricomycotina</taxon>
        <taxon>Tremellomycetes</taxon>
        <taxon>Filobasidiales</taxon>
        <taxon>Filobasidiaceae</taxon>
        <taxon>Naganishia</taxon>
    </lineage>
</organism>
<reference evidence="1" key="1">
    <citation type="submission" date="2023-04" db="EMBL/GenBank/DDBJ databases">
        <title>Draft Genome sequencing of Naganishia species isolated from polar environments using Oxford Nanopore Technology.</title>
        <authorList>
            <person name="Leo P."/>
            <person name="Venkateswaran K."/>
        </authorList>
    </citation>
    <scope>NUCLEOTIDE SEQUENCE</scope>
    <source>
        <strain evidence="1">MNA-CCFEE 5262</strain>
    </source>
</reference>
<name>A0ACC2WHX1_9TREE</name>
<accession>A0ACC2WHX1</accession>
<protein>
    <submittedName>
        <fullName evidence="1">Uncharacterized protein</fullName>
    </submittedName>
</protein>
<keyword evidence="2" id="KW-1185">Reference proteome</keyword>
<proteinExistence type="predicted"/>
<evidence type="ECO:0000313" key="1">
    <source>
        <dbReference type="EMBL" id="KAJ9110988.1"/>
    </source>
</evidence>
<gene>
    <name evidence="1" type="ORF">QFC20_002755</name>
</gene>
<sequence>MAPKPRPVNNFSNTTARSALKTTTSTPRSETSDSDELEVLGIKTWTGKAVFVKPEADREEKPGSSVNDLANQLIDLTFSPTPSKRTQEVTRPRGVAHFASPSARTAFSPTKKPVPREVFTKPIHPFFKHSIPERRADSARLEQSRGVNTYRKPQQAEKNASTNNPFISPPVSPTLSTASVESSPIQPPPASQRPRLAPPSSPSSCGSPSSIASTFNSTFTHSRSPSPTKPLAQSPLAQKPRATSSSPSPLRVISPSVKNKPLSPGQKTFKPTFNPVPNRSSPVVPKQAAGPHTKHQQGQSPWKWTKWGWTQQLWRSSAPHPVVQTKPGDSSEKKEPTIDPLVMSMQNLGIEKRVTRSTATSPTGEPTPAPPAAPPLRKFSHKTWHVGNPLFKKPPTLAYTTDPAEANKLLGMVKGEAIAFDMEWPFSFKRGNGGGAGKTALVQVGDEKLIVLVHLSLMKEFPSKLKEILEDPKIYKLGVNVIGDAQKLVRDFGNIYTRGILDLSDIARTVDAENCKPGSSKIALAKLCEQYIGCELDKGAVRTSNWSYRLTGAQMDYATDDVYSTIMIYNSLVYLGKHRGITIDHAALSIDLSPEVYSAPPPVLKEATGEKTNSMKPIGKSGVQMRKGIAPSKMRAFGFFNTGKSVLEIGKAMRTEDNPLMSNTVRGYLLDVVTTDESLEYDKQRMYDILSEAVHPANAQKNKAFLAKLIKQLGKQMPREAPVAKSTNLVSSDVESSQEVRKEIVQAQ</sequence>
<dbReference type="Proteomes" id="UP001230649">
    <property type="component" value="Unassembled WGS sequence"/>
</dbReference>